<accession>A0A849HIA9</accession>
<evidence type="ECO:0000256" key="4">
    <source>
        <dbReference type="ARBA" id="ARBA00022840"/>
    </source>
</evidence>
<dbReference type="GO" id="GO:0016020">
    <property type="term" value="C:membrane"/>
    <property type="evidence" value="ECO:0007669"/>
    <property type="project" value="InterPro"/>
</dbReference>
<gene>
    <name evidence="6" type="ORF">HJG52_10285</name>
</gene>
<dbReference type="InterPro" id="IPR015860">
    <property type="entry name" value="ABC_transpr_TagH-like"/>
</dbReference>
<reference evidence="6 7" key="1">
    <citation type="submission" date="2020-04" db="EMBL/GenBank/DDBJ databases">
        <title>Knoellia sp. isolate from air conditioner.</title>
        <authorList>
            <person name="Chea S."/>
            <person name="Kim D.-U."/>
        </authorList>
    </citation>
    <scope>NUCLEOTIDE SEQUENCE [LARGE SCALE GENOMIC DNA]</scope>
    <source>
        <strain evidence="6 7">DB2414S</strain>
    </source>
</reference>
<feature type="domain" description="ABC transporter" evidence="5">
    <location>
        <begin position="23"/>
        <end position="249"/>
    </location>
</feature>
<keyword evidence="4 6" id="KW-0067">ATP-binding</keyword>
<dbReference type="Proteomes" id="UP000588586">
    <property type="component" value="Unassembled WGS sequence"/>
</dbReference>
<evidence type="ECO:0000256" key="1">
    <source>
        <dbReference type="ARBA" id="ARBA00005417"/>
    </source>
</evidence>
<dbReference type="InterPro" id="IPR017871">
    <property type="entry name" value="ABC_transporter-like_CS"/>
</dbReference>
<evidence type="ECO:0000256" key="3">
    <source>
        <dbReference type="ARBA" id="ARBA00022741"/>
    </source>
</evidence>
<dbReference type="SUPFAM" id="SSF52540">
    <property type="entry name" value="P-loop containing nucleoside triphosphate hydrolases"/>
    <property type="match status" value="1"/>
</dbReference>
<evidence type="ECO:0000256" key="2">
    <source>
        <dbReference type="ARBA" id="ARBA00022448"/>
    </source>
</evidence>
<keyword evidence="7" id="KW-1185">Reference proteome</keyword>
<organism evidence="6 7">
    <name type="scientific">Knoellia koreensis</name>
    <dbReference type="NCBI Taxonomy" id="2730921"/>
    <lineage>
        <taxon>Bacteria</taxon>
        <taxon>Bacillati</taxon>
        <taxon>Actinomycetota</taxon>
        <taxon>Actinomycetes</taxon>
        <taxon>Micrococcales</taxon>
        <taxon>Intrasporangiaceae</taxon>
        <taxon>Knoellia</taxon>
    </lineage>
</organism>
<dbReference type="Gene3D" id="3.40.50.300">
    <property type="entry name" value="P-loop containing nucleotide triphosphate hydrolases"/>
    <property type="match status" value="1"/>
</dbReference>
<evidence type="ECO:0000313" key="6">
    <source>
        <dbReference type="EMBL" id="NNM46393.1"/>
    </source>
</evidence>
<dbReference type="Pfam" id="PF00005">
    <property type="entry name" value="ABC_tran"/>
    <property type="match status" value="1"/>
</dbReference>
<dbReference type="InterPro" id="IPR050683">
    <property type="entry name" value="Bact_Polysacc_Export_ATP-bd"/>
</dbReference>
<dbReference type="RefSeq" id="WP_171243501.1">
    <property type="nucleotide sequence ID" value="NZ_JABEPQ010000002.1"/>
</dbReference>
<protein>
    <submittedName>
        <fullName evidence="6">ABC transporter ATP-binding protein</fullName>
    </submittedName>
</protein>
<keyword evidence="3" id="KW-0547">Nucleotide-binding</keyword>
<evidence type="ECO:0000259" key="5">
    <source>
        <dbReference type="PROSITE" id="PS50893"/>
    </source>
</evidence>
<dbReference type="CDD" id="cd03220">
    <property type="entry name" value="ABC_KpsT_Wzt"/>
    <property type="match status" value="1"/>
</dbReference>
<dbReference type="InterPro" id="IPR003439">
    <property type="entry name" value="ABC_transporter-like_ATP-bd"/>
</dbReference>
<dbReference type="PANTHER" id="PTHR46743">
    <property type="entry name" value="TEICHOIC ACIDS EXPORT ATP-BINDING PROTEIN TAGH"/>
    <property type="match status" value="1"/>
</dbReference>
<dbReference type="PROSITE" id="PS50893">
    <property type="entry name" value="ABC_TRANSPORTER_2"/>
    <property type="match status" value="1"/>
</dbReference>
<comment type="caution">
    <text evidence="6">The sequence shown here is derived from an EMBL/GenBank/DDBJ whole genome shotgun (WGS) entry which is preliminary data.</text>
</comment>
<dbReference type="GO" id="GO:0005524">
    <property type="term" value="F:ATP binding"/>
    <property type="evidence" value="ECO:0007669"/>
    <property type="project" value="UniProtKB-KW"/>
</dbReference>
<dbReference type="PANTHER" id="PTHR46743:SF2">
    <property type="entry name" value="TEICHOIC ACIDS EXPORT ATP-BINDING PROTEIN TAGH"/>
    <property type="match status" value="1"/>
</dbReference>
<evidence type="ECO:0000313" key="7">
    <source>
        <dbReference type="Proteomes" id="UP000588586"/>
    </source>
</evidence>
<dbReference type="EMBL" id="JABEPQ010000002">
    <property type="protein sequence ID" value="NNM46393.1"/>
    <property type="molecule type" value="Genomic_DNA"/>
</dbReference>
<dbReference type="InterPro" id="IPR027417">
    <property type="entry name" value="P-loop_NTPase"/>
</dbReference>
<dbReference type="PROSITE" id="PS00211">
    <property type="entry name" value="ABC_TRANSPORTER_1"/>
    <property type="match status" value="1"/>
</dbReference>
<sequence length="249" mass="27139">MAAPVIQADNLGIDFFRNRRRKMSLREMIYTGGTSHNKETFKALDQVSFTVQPGEAVGLIGGNGSGKSTLLKMIAGVLLPDHGSVRVRGGVAPLIELTGGFIGELSARENVYLTSGLHGLTKEQVDERFESIIDFAGPQVRAALDTPFRHFSSGMQVRLGFAVITTLDEPIVLVDEVLAVGDRAFREKCYTRMESMLSGGKTLFLVSHSESDLRRFAKRGLYLQQGRLVGDGDIEDVLEQYNADADAGT</sequence>
<comment type="similarity">
    <text evidence="1">Belongs to the ABC transporter superfamily.</text>
</comment>
<keyword evidence="2" id="KW-0813">Transport</keyword>
<dbReference type="GO" id="GO:0140359">
    <property type="term" value="F:ABC-type transporter activity"/>
    <property type="evidence" value="ECO:0007669"/>
    <property type="project" value="InterPro"/>
</dbReference>
<name>A0A849HIA9_9MICO</name>
<dbReference type="GO" id="GO:0016887">
    <property type="term" value="F:ATP hydrolysis activity"/>
    <property type="evidence" value="ECO:0007669"/>
    <property type="project" value="InterPro"/>
</dbReference>
<dbReference type="AlphaFoldDB" id="A0A849HIA9"/>
<dbReference type="SMART" id="SM00382">
    <property type="entry name" value="AAA"/>
    <property type="match status" value="1"/>
</dbReference>
<proteinExistence type="inferred from homology"/>
<dbReference type="InterPro" id="IPR003593">
    <property type="entry name" value="AAA+_ATPase"/>
</dbReference>